<dbReference type="OrthoDB" id="2988756at2759"/>
<evidence type="ECO:0000256" key="4">
    <source>
        <dbReference type="ARBA" id="ARBA00023136"/>
    </source>
</evidence>
<comment type="subcellular location">
    <subcellularLocation>
        <location evidence="1">Membrane</location>
        <topology evidence="1">Multi-pass membrane protein</topology>
    </subcellularLocation>
</comment>
<feature type="transmembrane region" description="Helical" evidence="7">
    <location>
        <begin position="180"/>
        <end position="203"/>
    </location>
</feature>
<dbReference type="InterPro" id="IPR049326">
    <property type="entry name" value="Rhodopsin_dom_fungi"/>
</dbReference>
<dbReference type="InterPro" id="IPR052337">
    <property type="entry name" value="SAT4-like"/>
</dbReference>
<dbReference type="PANTHER" id="PTHR33048">
    <property type="entry name" value="PTH11-LIKE INTEGRAL MEMBRANE PROTEIN (AFU_ORTHOLOGUE AFUA_5G11245)"/>
    <property type="match status" value="1"/>
</dbReference>
<protein>
    <recommendedName>
        <fullName evidence="8">Rhodopsin domain-containing protein</fullName>
    </recommendedName>
</protein>
<evidence type="ECO:0000256" key="5">
    <source>
        <dbReference type="ARBA" id="ARBA00038359"/>
    </source>
</evidence>
<accession>N1PZJ6</accession>
<evidence type="ECO:0000256" key="7">
    <source>
        <dbReference type="SAM" id="Phobius"/>
    </source>
</evidence>
<sequence length="381" mass="42583">MSSGAPSTDALFREVWTEYGISICLILLRFYARLKFFGIRNLDIGDAFAALALIFYTLETAGIYNLTQLSNNVGLNEVTAMLVPDSQIPAMTLGSKLAFMNWIWYISLIWALKGVLLTIYVKLGTGVARQEMAVKIFSVFTFCTWLACILTHVCQCLPASRSWQIKPYPGDNCTLRKPNYIVIGVLNSLTDLGIIILPMPLLFRVKVPVKQKIALIVLFSLGFFVIVATILRAYYSLESLDTLIIALGWASRETFVATVVACAPGIKPLISKTHWFRSASSHSGNKGSHDPSKYFSFSRRSPKGEIGGSGIVVSRSVDVYHERSRDREPDFEMMKWKTGRYPSSEGSDERVMISAEQEQPKGDDRSAIYTTEQMVRAQDHV</sequence>
<dbReference type="STRING" id="675120.N1PZJ6"/>
<evidence type="ECO:0000259" key="8">
    <source>
        <dbReference type="Pfam" id="PF20684"/>
    </source>
</evidence>
<evidence type="ECO:0000256" key="3">
    <source>
        <dbReference type="ARBA" id="ARBA00022989"/>
    </source>
</evidence>
<dbReference type="PANTHER" id="PTHR33048:SF152">
    <property type="entry name" value="INTEGRAL MEMBRANE PROTEIN"/>
    <property type="match status" value="1"/>
</dbReference>
<feature type="region of interest" description="Disordered" evidence="6">
    <location>
        <begin position="338"/>
        <end position="367"/>
    </location>
</feature>
<feature type="transmembrane region" description="Helical" evidence="7">
    <location>
        <begin position="44"/>
        <end position="64"/>
    </location>
</feature>
<reference evidence="9 10" key="2">
    <citation type="journal article" date="2012" name="PLoS Pathog.">
        <title>Diverse lifestyles and strategies of plant pathogenesis encoded in the genomes of eighteen Dothideomycetes fungi.</title>
        <authorList>
            <person name="Ohm R.A."/>
            <person name="Feau N."/>
            <person name="Henrissat B."/>
            <person name="Schoch C.L."/>
            <person name="Horwitz B.A."/>
            <person name="Barry K.W."/>
            <person name="Condon B.J."/>
            <person name="Copeland A.C."/>
            <person name="Dhillon B."/>
            <person name="Glaser F."/>
            <person name="Hesse C.N."/>
            <person name="Kosti I."/>
            <person name="LaButti K."/>
            <person name="Lindquist E.A."/>
            <person name="Lucas S."/>
            <person name="Salamov A.A."/>
            <person name="Bradshaw R.E."/>
            <person name="Ciuffetti L."/>
            <person name="Hamelin R.C."/>
            <person name="Kema G.H.J."/>
            <person name="Lawrence C."/>
            <person name="Scott J.A."/>
            <person name="Spatafora J.W."/>
            <person name="Turgeon B.G."/>
            <person name="de Wit P.J.G.M."/>
            <person name="Zhong S."/>
            <person name="Goodwin S.B."/>
            <person name="Grigoriev I.V."/>
        </authorList>
    </citation>
    <scope>NUCLEOTIDE SEQUENCE [LARGE SCALE GENOMIC DNA]</scope>
    <source>
        <strain evidence="10">NZE10 / CBS 128990</strain>
    </source>
</reference>
<dbReference type="EMBL" id="KB446536">
    <property type="protein sequence ID" value="EME47820.1"/>
    <property type="molecule type" value="Genomic_DNA"/>
</dbReference>
<reference evidence="10" key="1">
    <citation type="journal article" date="2012" name="PLoS Genet.">
        <title>The genomes of the fungal plant pathogens Cladosporium fulvum and Dothistroma septosporum reveal adaptation to different hosts and lifestyles but also signatures of common ancestry.</title>
        <authorList>
            <person name="de Wit P.J.G.M."/>
            <person name="van der Burgt A."/>
            <person name="Oekmen B."/>
            <person name="Stergiopoulos I."/>
            <person name="Abd-Elsalam K.A."/>
            <person name="Aerts A.L."/>
            <person name="Bahkali A.H."/>
            <person name="Beenen H.G."/>
            <person name="Chettri P."/>
            <person name="Cox M.P."/>
            <person name="Datema E."/>
            <person name="de Vries R.P."/>
            <person name="Dhillon B."/>
            <person name="Ganley A.R."/>
            <person name="Griffiths S.A."/>
            <person name="Guo Y."/>
            <person name="Hamelin R.C."/>
            <person name="Henrissat B."/>
            <person name="Kabir M.S."/>
            <person name="Jashni M.K."/>
            <person name="Kema G."/>
            <person name="Klaubauf S."/>
            <person name="Lapidus A."/>
            <person name="Levasseur A."/>
            <person name="Lindquist E."/>
            <person name="Mehrabi R."/>
            <person name="Ohm R.A."/>
            <person name="Owen T.J."/>
            <person name="Salamov A."/>
            <person name="Schwelm A."/>
            <person name="Schijlen E."/>
            <person name="Sun H."/>
            <person name="van den Burg H.A."/>
            <person name="van Ham R.C.H.J."/>
            <person name="Zhang S."/>
            <person name="Goodwin S.B."/>
            <person name="Grigoriev I.V."/>
            <person name="Collemare J."/>
            <person name="Bradshaw R.E."/>
        </authorList>
    </citation>
    <scope>NUCLEOTIDE SEQUENCE [LARGE SCALE GENOMIC DNA]</scope>
    <source>
        <strain evidence="10">NZE10 / CBS 128990</strain>
    </source>
</reference>
<evidence type="ECO:0000256" key="6">
    <source>
        <dbReference type="SAM" id="MobiDB-lite"/>
    </source>
</evidence>
<keyword evidence="2 7" id="KW-0812">Transmembrane</keyword>
<organism evidence="9 10">
    <name type="scientific">Dothistroma septosporum (strain NZE10 / CBS 128990)</name>
    <name type="common">Red band needle blight fungus</name>
    <name type="synonym">Mycosphaerella pini</name>
    <dbReference type="NCBI Taxonomy" id="675120"/>
    <lineage>
        <taxon>Eukaryota</taxon>
        <taxon>Fungi</taxon>
        <taxon>Dikarya</taxon>
        <taxon>Ascomycota</taxon>
        <taxon>Pezizomycotina</taxon>
        <taxon>Dothideomycetes</taxon>
        <taxon>Dothideomycetidae</taxon>
        <taxon>Mycosphaerellales</taxon>
        <taxon>Mycosphaerellaceae</taxon>
        <taxon>Dothistroma</taxon>
    </lineage>
</organism>
<evidence type="ECO:0000256" key="1">
    <source>
        <dbReference type="ARBA" id="ARBA00004141"/>
    </source>
</evidence>
<dbReference type="GO" id="GO:0016020">
    <property type="term" value="C:membrane"/>
    <property type="evidence" value="ECO:0007669"/>
    <property type="project" value="UniProtKB-SubCell"/>
</dbReference>
<feature type="transmembrane region" description="Helical" evidence="7">
    <location>
        <begin position="215"/>
        <end position="235"/>
    </location>
</feature>
<gene>
    <name evidence="9" type="ORF">DOTSEDRAFT_69676</name>
</gene>
<proteinExistence type="inferred from homology"/>
<dbReference type="Pfam" id="PF20684">
    <property type="entry name" value="Fung_rhodopsin"/>
    <property type="match status" value="1"/>
</dbReference>
<dbReference type="Proteomes" id="UP000016933">
    <property type="component" value="Unassembled WGS sequence"/>
</dbReference>
<feature type="transmembrane region" description="Helical" evidence="7">
    <location>
        <begin position="15"/>
        <end position="32"/>
    </location>
</feature>
<feature type="domain" description="Rhodopsin" evidence="8">
    <location>
        <begin position="28"/>
        <end position="272"/>
    </location>
</feature>
<comment type="similarity">
    <text evidence="5">Belongs to the SAT4 family.</text>
</comment>
<keyword evidence="3 7" id="KW-1133">Transmembrane helix</keyword>
<dbReference type="HOGENOM" id="CLU_019101_0_0_1"/>
<feature type="transmembrane region" description="Helical" evidence="7">
    <location>
        <begin position="133"/>
        <end position="160"/>
    </location>
</feature>
<dbReference type="eggNOG" id="ENOG502SNDN">
    <property type="taxonomic scope" value="Eukaryota"/>
</dbReference>
<evidence type="ECO:0000256" key="2">
    <source>
        <dbReference type="ARBA" id="ARBA00022692"/>
    </source>
</evidence>
<dbReference type="AlphaFoldDB" id="N1PZJ6"/>
<keyword evidence="4 7" id="KW-0472">Membrane</keyword>
<evidence type="ECO:0000313" key="10">
    <source>
        <dbReference type="Proteomes" id="UP000016933"/>
    </source>
</evidence>
<keyword evidence="10" id="KW-1185">Reference proteome</keyword>
<evidence type="ECO:0000313" key="9">
    <source>
        <dbReference type="EMBL" id="EME47820.1"/>
    </source>
</evidence>
<dbReference type="OMA" id="GIFIMIC"/>
<feature type="transmembrane region" description="Helical" evidence="7">
    <location>
        <begin position="102"/>
        <end position="121"/>
    </location>
</feature>
<name>N1PZJ6_DOTSN</name>